<dbReference type="InterPro" id="IPR024607">
    <property type="entry name" value="Sulfatase_CS"/>
</dbReference>
<protein>
    <submittedName>
        <fullName evidence="6">Arylsulfatase</fullName>
        <ecNumber evidence="6">3.1.6.1</ecNumber>
    </submittedName>
</protein>
<dbReference type="AlphaFoldDB" id="A0A7W8E9R6"/>
<dbReference type="CDD" id="cd16025">
    <property type="entry name" value="PAS_like"/>
    <property type="match status" value="1"/>
</dbReference>
<dbReference type="Gene3D" id="3.40.720.10">
    <property type="entry name" value="Alkaline Phosphatase, subunit A"/>
    <property type="match status" value="1"/>
</dbReference>
<keyword evidence="4" id="KW-0106">Calcium</keyword>
<organism evidence="6 7">
    <name type="scientific">Granulicella mallensis</name>
    <dbReference type="NCBI Taxonomy" id="940614"/>
    <lineage>
        <taxon>Bacteria</taxon>
        <taxon>Pseudomonadati</taxon>
        <taxon>Acidobacteriota</taxon>
        <taxon>Terriglobia</taxon>
        <taxon>Terriglobales</taxon>
        <taxon>Acidobacteriaceae</taxon>
        <taxon>Granulicella</taxon>
    </lineage>
</organism>
<dbReference type="Proteomes" id="UP000584867">
    <property type="component" value="Unassembled WGS sequence"/>
</dbReference>
<evidence type="ECO:0000259" key="5">
    <source>
        <dbReference type="Pfam" id="PF00884"/>
    </source>
</evidence>
<dbReference type="InterPro" id="IPR013320">
    <property type="entry name" value="ConA-like_dom_sf"/>
</dbReference>
<accession>A0A7W8E9R6</accession>
<dbReference type="Pfam" id="PF00884">
    <property type="entry name" value="Sulfatase"/>
    <property type="match status" value="1"/>
</dbReference>
<evidence type="ECO:0000256" key="4">
    <source>
        <dbReference type="ARBA" id="ARBA00022837"/>
    </source>
</evidence>
<dbReference type="Gene3D" id="2.60.120.200">
    <property type="match status" value="1"/>
</dbReference>
<dbReference type="InterPro" id="IPR017850">
    <property type="entry name" value="Alkaline_phosphatase_core_sf"/>
</dbReference>
<evidence type="ECO:0000256" key="1">
    <source>
        <dbReference type="ARBA" id="ARBA00008779"/>
    </source>
</evidence>
<evidence type="ECO:0000313" key="7">
    <source>
        <dbReference type="Proteomes" id="UP000584867"/>
    </source>
</evidence>
<feature type="domain" description="Sulfatase N-terminal" evidence="5">
    <location>
        <begin position="1"/>
        <end position="409"/>
    </location>
</feature>
<dbReference type="SUPFAM" id="SSF49899">
    <property type="entry name" value="Concanavalin A-like lectins/glucanases"/>
    <property type="match status" value="1"/>
</dbReference>
<evidence type="ECO:0000256" key="2">
    <source>
        <dbReference type="ARBA" id="ARBA00022723"/>
    </source>
</evidence>
<name>A0A7W8E9R6_9BACT</name>
<dbReference type="GO" id="GO:0046872">
    <property type="term" value="F:metal ion binding"/>
    <property type="evidence" value="ECO:0007669"/>
    <property type="project" value="UniProtKB-KW"/>
</dbReference>
<dbReference type="EMBL" id="JACHIO010000012">
    <property type="protein sequence ID" value="MBB5064758.1"/>
    <property type="molecule type" value="Genomic_DNA"/>
</dbReference>
<keyword evidence="2" id="KW-0479">Metal-binding</keyword>
<dbReference type="EC" id="3.1.6.1" evidence="6"/>
<gene>
    <name evidence="6" type="ORF">HDF15_003118</name>
</gene>
<keyword evidence="3 6" id="KW-0378">Hydrolase</keyword>
<reference evidence="6 7" key="1">
    <citation type="submission" date="2020-08" db="EMBL/GenBank/DDBJ databases">
        <title>Genomic Encyclopedia of Type Strains, Phase IV (KMG-V): Genome sequencing to study the core and pangenomes of soil and plant-associated prokaryotes.</title>
        <authorList>
            <person name="Whitman W."/>
        </authorList>
    </citation>
    <scope>NUCLEOTIDE SEQUENCE [LARGE SCALE GENOMIC DNA]</scope>
    <source>
        <strain evidence="6 7">X5P3</strain>
    </source>
</reference>
<evidence type="ECO:0000313" key="6">
    <source>
        <dbReference type="EMBL" id="MBB5064758.1"/>
    </source>
</evidence>
<dbReference type="InterPro" id="IPR050738">
    <property type="entry name" value="Sulfatase"/>
</dbReference>
<dbReference type="PANTHER" id="PTHR42693:SF43">
    <property type="entry name" value="BLL2667 PROTEIN"/>
    <property type="match status" value="1"/>
</dbReference>
<comment type="similarity">
    <text evidence="1">Belongs to the sulfatase family.</text>
</comment>
<dbReference type="InterPro" id="IPR000917">
    <property type="entry name" value="Sulfatase_N"/>
</dbReference>
<sequence>MDDAGYGQCGTFGGLIPTPTLDSLASSGLRYDRFHVTALCSPSRAALLTGRNHHAVGMGTITNLATDFPGYTGAIPKSAALLPQVLQMNGYATAAFGKWHLIPENEDTPSGPFDHWPTRQGFDEFYGFLNGETDQWFPELTSGTQPVEMIPPPGRKADFTLNEDLANHAIRWIKSEKSLAPDKPFFVYFAPGATHAPLQAPKMWIDMFRGKFDMGWDRYRELVFERQKALGVIPADAKLTPRPKEIPAWDSLTPDQKKVAARLMEVFAGFMAQTDHEVGRVIQAIRDTGQFDNTLIFFIAGDNGASLEGGLNGTANGMAAINGVPESTDDVLKLLDQLGGPTTTPHYPVGWAWAGNTPFQWGKRIGSHLGGTRDPLVVSWPKGIHDHGGIRDQFEDLTDVTPTILDAAHVPIPVEVNGVRQQRMDGISMLPTFASASAPGLRTTQYFEMLGNRAIYNDGWMAASTSGLLPWVYTNQPPPDPNSRPWELYHLSQDYSEANNVALQYPEKVAELATIFDAEAKRNNVYPLDPRFGGRQPRPEGRHFTYFTDTGHLYLSLTPAYENHSHRITAYLDIPRDGANGVLMADGSKNGGFSLFLKDGRPTYTYNYFKRRVTTLSSPQPLQPGRAKVTLEFAYDGLGSGKGANITLLVNDKPVAAGRLPETVKMAFSFEDTFDIGEDTASPVGDYESPFPFTGTIEHIDLDIEP</sequence>
<dbReference type="PANTHER" id="PTHR42693">
    <property type="entry name" value="ARYLSULFATASE FAMILY MEMBER"/>
    <property type="match status" value="1"/>
</dbReference>
<evidence type="ECO:0000256" key="3">
    <source>
        <dbReference type="ARBA" id="ARBA00022801"/>
    </source>
</evidence>
<dbReference type="PROSITE" id="PS00523">
    <property type="entry name" value="SULFATASE_1"/>
    <property type="match status" value="1"/>
</dbReference>
<dbReference type="SUPFAM" id="SSF53649">
    <property type="entry name" value="Alkaline phosphatase-like"/>
    <property type="match status" value="1"/>
</dbReference>
<dbReference type="GO" id="GO:0004065">
    <property type="term" value="F:arylsulfatase activity"/>
    <property type="evidence" value="ECO:0007669"/>
    <property type="project" value="UniProtKB-EC"/>
</dbReference>
<dbReference type="Gene3D" id="3.30.1120.10">
    <property type="match status" value="1"/>
</dbReference>
<comment type="caution">
    <text evidence="6">The sequence shown here is derived from an EMBL/GenBank/DDBJ whole genome shotgun (WGS) entry which is preliminary data.</text>
</comment>
<proteinExistence type="inferred from homology"/>